<dbReference type="Gene3D" id="3.40.50.1820">
    <property type="entry name" value="alpha/beta hydrolase"/>
    <property type="match status" value="1"/>
</dbReference>
<dbReference type="PATRIC" id="fig|1286106.3.peg.329"/>
<name>M7PJH0_9GAMM</name>
<dbReference type="SUPFAM" id="SSF53474">
    <property type="entry name" value="alpha/beta-Hydrolases"/>
    <property type="match status" value="1"/>
</dbReference>
<accession>M7PJH0</accession>
<evidence type="ECO:0000313" key="1">
    <source>
        <dbReference type="EMBL" id="EMR14050.1"/>
    </source>
</evidence>
<dbReference type="Proteomes" id="UP000012019">
    <property type="component" value="Unassembled WGS sequence"/>
</dbReference>
<keyword evidence="2" id="KW-1185">Reference proteome</keyword>
<gene>
    <name evidence="1" type="ORF">MPL1_01627</name>
</gene>
<dbReference type="STRING" id="1286106.MPL1_01627"/>
<dbReference type="AlphaFoldDB" id="M7PJH0"/>
<dbReference type="EMBL" id="APHR01000008">
    <property type="protein sequence ID" value="EMR14050.1"/>
    <property type="molecule type" value="Genomic_DNA"/>
</dbReference>
<dbReference type="RefSeq" id="WP_009725377.1">
    <property type="nucleotide sequence ID" value="NZ_APHR01000008.1"/>
</dbReference>
<proteinExistence type="predicted"/>
<dbReference type="InterPro" id="IPR029058">
    <property type="entry name" value="AB_hydrolase_fold"/>
</dbReference>
<protein>
    <submittedName>
        <fullName evidence="1">Uncharacterized protein</fullName>
    </submittedName>
</protein>
<dbReference type="eggNOG" id="COG1073">
    <property type="taxonomic scope" value="Bacteria"/>
</dbReference>
<organism evidence="1 2">
    <name type="scientific">Methylophaga lonarensis MPL</name>
    <dbReference type="NCBI Taxonomy" id="1286106"/>
    <lineage>
        <taxon>Bacteria</taxon>
        <taxon>Pseudomonadati</taxon>
        <taxon>Pseudomonadota</taxon>
        <taxon>Gammaproteobacteria</taxon>
        <taxon>Thiotrichales</taxon>
        <taxon>Piscirickettsiaceae</taxon>
        <taxon>Methylophaga</taxon>
    </lineage>
</organism>
<comment type="caution">
    <text evidence="1">The sequence shown here is derived from an EMBL/GenBank/DDBJ whole genome shotgun (WGS) entry which is preliminary data.</text>
</comment>
<evidence type="ECO:0000313" key="2">
    <source>
        <dbReference type="Proteomes" id="UP000012019"/>
    </source>
</evidence>
<reference evidence="1 2" key="1">
    <citation type="journal article" date="2013" name="Genome Announc.">
        <title>Draft Genome Sequence of Methylophaga lonarensis MPLT, a Haloalkaliphilic (Non-Methane-Utilizing) Methylotroph.</title>
        <authorList>
            <person name="Shetty S.A."/>
            <person name="Marathe N.P."/>
            <person name="Munot H."/>
            <person name="Antony C.P."/>
            <person name="Dhotre D.P."/>
            <person name="Murrell J.C."/>
            <person name="Shouche Y.S."/>
        </authorList>
    </citation>
    <scope>NUCLEOTIDE SEQUENCE [LARGE SCALE GENOMIC DNA]</scope>
    <source>
        <strain evidence="1 2">MPL</strain>
    </source>
</reference>
<sequence>MMGFAPPELKQADILNIFIEGDGQPGIALKMAQDVGGDTVYIARPCQYLPTGRFNACTREVWTSHRYSQDVVDSMDLAITAMKKRFNASQVRLVGYSGGGAVASIIASKRSDVALLLTVAGNMDHKQWSDFNGSEPLTGSLNPIDFSLALQSVPQIHLMGELDDIVPGSVLMSYLSKLNRREQVKSYIIGGADHTCCWSVAVATLLSR</sequence>